<feature type="region of interest" description="Disordered" evidence="1">
    <location>
        <begin position="22"/>
        <end position="48"/>
    </location>
</feature>
<evidence type="ECO:0000256" key="1">
    <source>
        <dbReference type="SAM" id="MobiDB-lite"/>
    </source>
</evidence>
<feature type="domain" description="SET" evidence="2">
    <location>
        <begin position="270"/>
        <end position="432"/>
    </location>
</feature>
<feature type="compositionally biased region" description="Polar residues" evidence="1">
    <location>
        <begin position="161"/>
        <end position="171"/>
    </location>
</feature>
<evidence type="ECO:0000259" key="2">
    <source>
        <dbReference type="PROSITE" id="PS50280"/>
    </source>
</evidence>
<protein>
    <recommendedName>
        <fullName evidence="2">SET domain-containing protein</fullName>
    </recommendedName>
</protein>
<dbReference type="Proteomes" id="UP000054270">
    <property type="component" value="Unassembled WGS sequence"/>
</dbReference>
<dbReference type="CDD" id="cd20071">
    <property type="entry name" value="SET_SMYD"/>
    <property type="match status" value="1"/>
</dbReference>
<sequence>MAATSYTSSTTSGYTSMFALSNATSSTTEPSSYSDADDDATTHRECAHKRRKSVAFNLTTEMVVIELHNGRDTPAAASRHKFPLSNSSNTLSETKPRPFRRHSDDSSSGERPLSAPAAATLDYSKMPLETVSITSRKRRRSLTSTTVSTSTSSGIRHATAAGSSSNLSRGQNAALPRSARVATDAQQVPQKRASTSVIPGGKSDSAAAPPPSDVSPAAPRSSRERTPTDDSAYPRRYIVDTLELGPREECVVLLDAGVERLLPTKFAPLPPFAEDALAVAGAAGMGAGLFAARAIRDGESLLCERPALIVPHAVGPAVPLGQLYADVMRRLPPPVVHRLRDLAACAGENTQLKDALDFEGVVRTHALAIALAVPEGTDGERSTHRGLFVRASLCNHSCGPNAKWDWDPSTFVLTLSAMRPISRGEEITIAYVAPHLPFAERAMRLRDFFSFTCTCMYCAQPSERRAASDADRAMLSGFWGASRPSTKAWCRDGSIPRGGLIDAHLRAVDALKREGLHGLCSTTYPAPAASSSSSSSSSSAPSSSAALPISSSAHGSGLASGEKHEQRDLVRHLDALATCYGALADADAFRTWAQQALDARGAGARSEETHVFKQWLSNPLSFPAWGRRATAEAQAEAKSDATAQRARVDAGADKAALRGHGRPEIRVGGRAHGFQATDVFHDQSR</sequence>
<dbReference type="OrthoDB" id="265717at2759"/>
<dbReference type="Gene3D" id="2.170.270.10">
    <property type="entry name" value="SET domain"/>
    <property type="match status" value="1"/>
</dbReference>
<proteinExistence type="predicted"/>
<dbReference type="PANTHER" id="PTHR47332:SF2">
    <property type="entry name" value="SET-6"/>
    <property type="match status" value="1"/>
</dbReference>
<accession>A0A0D2L1T9</accession>
<name>A0A0D2L1T9_HYPSF</name>
<feature type="compositionally biased region" description="Polar residues" evidence="1">
    <location>
        <begin position="184"/>
        <end position="197"/>
    </location>
</feature>
<feature type="region of interest" description="Disordered" evidence="1">
    <location>
        <begin position="527"/>
        <end position="563"/>
    </location>
</feature>
<feature type="compositionally biased region" description="Low complexity" evidence="1">
    <location>
        <begin position="527"/>
        <end position="560"/>
    </location>
</feature>
<dbReference type="InterPro" id="IPR001214">
    <property type="entry name" value="SET_dom"/>
</dbReference>
<dbReference type="PANTHER" id="PTHR47332">
    <property type="entry name" value="SET DOMAIN-CONTAINING PROTEIN 5"/>
    <property type="match status" value="1"/>
</dbReference>
<dbReference type="AlphaFoldDB" id="A0A0D2L1T9"/>
<dbReference type="Pfam" id="PF00856">
    <property type="entry name" value="SET"/>
    <property type="match status" value="1"/>
</dbReference>
<dbReference type="SMART" id="SM00317">
    <property type="entry name" value="SET"/>
    <property type="match status" value="1"/>
</dbReference>
<evidence type="ECO:0000313" key="4">
    <source>
        <dbReference type="Proteomes" id="UP000054270"/>
    </source>
</evidence>
<organism evidence="3 4">
    <name type="scientific">Hypholoma sublateritium (strain FD-334 SS-4)</name>
    <dbReference type="NCBI Taxonomy" id="945553"/>
    <lineage>
        <taxon>Eukaryota</taxon>
        <taxon>Fungi</taxon>
        <taxon>Dikarya</taxon>
        <taxon>Basidiomycota</taxon>
        <taxon>Agaricomycotina</taxon>
        <taxon>Agaricomycetes</taxon>
        <taxon>Agaricomycetidae</taxon>
        <taxon>Agaricales</taxon>
        <taxon>Agaricineae</taxon>
        <taxon>Strophariaceae</taxon>
        <taxon>Hypholoma</taxon>
    </lineage>
</organism>
<keyword evidence="4" id="KW-1185">Reference proteome</keyword>
<feature type="compositionally biased region" description="Polar residues" evidence="1">
    <location>
        <begin position="22"/>
        <end position="34"/>
    </location>
</feature>
<feature type="region of interest" description="Disordered" evidence="1">
    <location>
        <begin position="74"/>
        <end position="234"/>
    </location>
</feature>
<evidence type="ECO:0000313" key="3">
    <source>
        <dbReference type="EMBL" id="KJA20637.1"/>
    </source>
</evidence>
<reference evidence="4" key="1">
    <citation type="submission" date="2014-04" db="EMBL/GenBank/DDBJ databases">
        <title>Evolutionary Origins and Diversification of the Mycorrhizal Mutualists.</title>
        <authorList>
            <consortium name="DOE Joint Genome Institute"/>
            <consortium name="Mycorrhizal Genomics Consortium"/>
            <person name="Kohler A."/>
            <person name="Kuo A."/>
            <person name="Nagy L.G."/>
            <person name="Floudas D."/>
            <person name="Copeland A."/>
            <person name="Barry K.W."/>
            <person name="Cichocki N."/>
            <person name="Veneault-Fourrey C."/>
            <person name="LaButti K."/>
            <person name="Lindquist E.A."/>
            <person name="Lipzen A."/>
            <person name="Lundell T."/>
            <person name="Morin E."/>
            <person name="Murat C."/>
            <person name="Riley R."/>
            <person name="Ohm R."/>
            <person name="Sun H."/>
            <person name="Tunlid A."/>
            <person name="Henrissat B."/>
            <person name="Grigoriev I.V."/>
            <person name="Hibbett D.S."/>
            <person name="Martin F."/>
        </authorList>
    </citation>
    <scope>NUCLEOTIDE SEQUENCE [LARGE SCALE GENOMIC DNA]</scope>
    <source>
        <strain evidence="4">FD-334 SS-4</strain>
    </source>
</reference>
<dbReference type="InterPro" id="IPR046341">
    <property type="entry name" value="SET_dom_sf"/>
</dbReference>
<dbReference type="InterPro" id="IPR053185">
    <property type="entry name" value="SET_domain_protein"/>
</dbReference>
<dbReference type="PROSITE" id="PS50280">
    <property type="entry name" value="SET"/>
    <property type="match status" value="1"/>
</dbReference>
<feature type="compositionally biased region" description="Polar residues" evidence="1">
    <location>
        <begin position="84"/>
        <end position="93"/>
    </location>
</feature>
<feature type="compositionally biased region" description="Low complexity" evidence="1">
    <location>
        <begin position="142"/>
        <end position="153"/>
    </location>
</feature>
<dbReference type="EMBL" id="KN817565">
    <property type="protein sequence ID" value="KJA20637.1"/>
    <property type="molecule type" value="Genomic_DNA"/>
</dbReference>
<gene>
    <name evidence="3" type="ORF">HYPSUDRAFT_55954</name>
</gene>
<dbReference type="SUPFAM" id="SSF82199">
    <property type="entry name" value="SET domain"/>
    <property type="match status" value="1"/>
</dbReference>
<dbReference type="STRING" id="945553.A0A0D2L1T9"/>